<keyword evidence="12" id="KW-1185">Reference proteome</keyword>
<feature type="transmembrane region" description="Helical" evidence="10">
    <location>
        <begin position="5"/>
        <end position="22"/>
    </location>
</feature>
<organism evidence="11 12">
    <name type="scientific">Nezara viridula</name>
    <name type="common">Southern green stink bug</name>
    <name type="synonym">Cimex viridulus</name>
    <dbReference type="NCBI Taxonomy" id="85310"/>
    <lineage>
        <taxon>Eukaryota</taxon>
        <taxon>Metazoa</taxon>
        <taxon>Ecdysozoa</taxon>
        <taxon>Arthropoda</taxon>
        <taxon>Hexapoda</taxon>
        <taxon>Insecta</taxon>
        <taxon>Pterygota</taxon>
        <taxon>Neoptera</taxon>
        <taxon>Paraneoptera</taxon>
        <taxon>Hemiptera</taxon>
        <taxon>Heteroptera</taxon>
        <taxon>Panheteroptera</taxon>
        <taxon>Pentatomomorpha</taxon>
        <taxon>Pentatomoidea</taxon>
        <taxon>Pentatomidae</taxon>
        <taxon>Pentatominae</taxon>
        <taxon>Nezara</taxon>
    </lineage>
</organism>
<dbReference type="EMBL" id="OV725081">
    <property type="protein sequence ID" value="CAH1401788.1"/>
    <property type="molecule type" value="Genomic_DNA"/>
</dbReference>
<sequence length="124" mass="13678">MVTITLGLGIIALIITALQLWLGSDPSVIFQIAQVFSFVFIEVSMFCLGSSLIGTVSSDLDFAIYSSEWYVADVKFRKAAQMLMVRSRRNANLTALRMYPVNLETLEAILQFTYSATALAIGNI</sequence>
<dbReference type="OrthoDB" id="7540137at2759"/>
<evidence type="ECO:0000256" key="7">
    <source>
        <dbReference type="ARBA" id="ARBA00023136"/>
    </source>
</evidence>
<keyword evidence="7 10" id="KW-0472">Membrane</keyword>
<keyword evidence="9" id="KW-0807">Transducer</keyword>
<accession>A0A9P0HG11</accession>
<dbReference type="GO" id="GO:0005886">
    <property type="term" value="C:plasma membrane"/>
    <property type="evidence" value="ECO:0007669"/>
    <property type="project" value="UniProtKB-SubCell"/>
</dbReference>
<comment type="subcellular location">
    <subcellularLocation>
        <location evidence="1">Cell membrane</location>
        <topology evidence="1">Multi-pass membrane protein</topology>
    </subcellularLocation>
</comment>
<name>A0A9P0HG11_NEZVI</name>
<evidence type="ECO:0000256" key="3">
    <source>
        <dbReference type="ARBA" id="ARBA00022606"/>
    </source>
</evidence>
<evidence type="ECO:0008006" key="13">
    <source>
        <dbReference type="Google" id="ProtNLM"/>
    </source>
</evidence>
<dbReference type="InterPro" id="IPR004117">
    <property type="entry name" value="7tm6_olfct_rcpt"/>
</dbReference>
<proteinExistence type="predicted"/>
<dbReference type="PANTHER" id="PTHR21137">
    <property type="entry name" value="ODORANT RECEPTOR"/>
    <property type="match status" value="1"/>
</dbReference>
<dbReference type="GO" id="GO:0005549">
    <property type="term" value="F:odorant binding"/>
    <property type="evidence" value="ECO:0007669"/>
    <property type="project" value="InterPro"/>
</dbReference>
<dbReference type="PANTHER" id="PTHR21137:SF35">
    <property type="entry name" value="ODORANT RECEPTOR 19A-RELATED"/>
    <property type="match status" value="1"/>
</dbReference>
<dbReference type="GO" id="GO:0007165">
    <property type="term" value="P:signal transduction"/>
    <property type="evidence" value="ECO:0007669"/>
    <property type="project" value="UniProtKB-KW"/>
</dbReference>
<evidence type="ECO:0000256" key="5">
    <source>
        <dbReference type="ARBA" id="ARBA00022725"/>
    </source>
</evidence>
<dbReference type="Pfam" id="PF02949">
    <property type="entry name" value="7tm_6"/>
    <property type="match status" value="1"/>
</dbReference>
<evidence type="ECO:0000256" key="2">
    <source>
        <dbReference type="ARBA" id="ARBA00022475"/>
    </source>
</evidence>
<keyword evidence="8" id="KW-0675">Receptor</keyword>
<keyword evidence="5" id="KW-0552">Olfaction</keyword>
<evidence type="ECO:0000256" key="10">
    <source>
        <dbReference type="SAM" id="Phobius"/>
    </source>
</evidence>
<reference evidence="11" key="1">
    <citation type="submission" date="2022-01" db="EMBL/GenBank/DDBJ databases">
        <authorList>
            <person name="King R."/>
        </authorList>
    </citation>
    <scope>NUCLEOTIDE SEQUENCE</scope>
</reference>
<dbReference type="Proteomes" id="UP001152798">
    <property type="component" value="Chromosome 5"/>
</dbReference>
<evidence type="ECO:0000256" key="4">
    <source>
        <dbReference type="ARBA" id="ARBA00022692"/>
    </source>
</evidence>
<evidence type="ECO:0000256" key="6">
    <source>
        <dbReference type="ARBA" id="ARBA00022989"/>
    </source>
</evidence>
<keyword evidence="3" id="KW-0716">Sensory transduction</keyword>
<evidence type="ECO:0000313" key="11">
    <source>
        <dbReference type="EMBL" id="CAH1401788.1"/>
    </source>
</evidence>
<evidence type="ECO:0000256" key="1">
    <source>
        <dbReference type="ARBA" id="ARBA00004651"/>
    </source>
</evidence>
<keyword evidence="6 10" id="KW-1133">Transmembrane helix</keyword>
<evidence type="ECO:0000313" key="12">
    <source>
        <dbReference type="Proteomes" id="UP001152798"/>
    </source>
</evidence>
<gene>
    <name evidence="11" type="ORF">NEZAVI_LOCUS10739</name>
</gene>
<dbReference type="GO" id="GO:0004984">
    <property type="term" value="F:olfactory receptor activity"/>
    <property type="evidence" value="ECO:0007669"/>
    <property type="project" value="InterPro"/>
</dbReference>
<evidence type="ECO:0000256" key="8">
    <source>
        <dbReference type="ARBA" id="ARBA00023170"/>
    </source>
</evidence>
<dbReference type="AlphaFoldDB" id="A0A9P0HG11"/>
<evidence type="ECO:0000256" key="9">
    <source>
        <dbReference type="ARBA" id="ARBA00023224"/>
    </source>
</evidence>
<keyword evidence="4 10" id="KW-0812">Transmembrane</keyword>
<protein>
    <recommendedName>
        <fullName evidence="13">Odorant receptor</fullName>
    </recommendedName>
</protein>
<feature type="transmembrane region" description="Helical" evidence="10">
    <location>
        <begin position="28"/>
        <end position="48"/>
    </location>
</feature>
<keyword evidence="2" id="KW-1003">Cell membrane</keyword>